<evidence type="ECO:0000256" key="1">
    <source>
        <dbReference type="SAM" id="SignalP"/>
    </source>
</evidence>
<keyword evidence="1" id="KW-0732">Signal</keyword>
<reference evidence="2" key="1">
    <citation type="submission" date="2021-03" db="EMBL/GenBank/DDBJ databases">
        <authorList>
            <person name="Kanchanasin P."/>
            <person name="Saeng-In P."/>
            <person name="Phongsopitanun W."/>
            <person name="Yuki M."/>
            <person name="Kudo T."/>
            <person name="Ohkuma M."/>
            <person name="Tanasupawat S."/>
        </authorList>
    </citation>
    <scope>NUCLEOTIDE SEQUENCE</scope>
    <source>
        <strain evidence="2">GKU 128</strain>
    </source>
</reference>
<feature type="chain" id="PRO_5037576215" description="Secreted protein" evidence="1">
    <location>
        <begin position="31"/>
        <end position="100"/>
    </location>
</feature>
<dbReference type="Proteomes" id="UP000669179">
    <property type="component" value="Unassembled WGS sequence"/>
</dbReference>
<dbReference type="EMBL" id="JAGEOJ010000010">
    <property type="protein sequence ID" value="MBO2450347.1"/>
    <property type="molecule type" value="Genomic_DNA"/>
</dbReference>
<feature type="signal peptide" evidence="1">
    <location>
        <begin position="1"/>
        <end position="30"/>
    </location>
</feature>
<dbReference type="AlphaFoldDB" id="A0A939PDQ1"/>
<evidence type="ECO:0000313" key="2">
    <source>
        <dbReference type="EMBL" id="MBO2450347.1"/>
    </source>
</evidence>
<evidence type="ECO:0000313" key="3">
    <source>
        <dbReference type="Proteomes" id="UP000669179"/>
    </source>
</evidence>
<name>A0A939PDQ1_9ACTN</name>
<dbReference type="RefSeq" id="WP_208258229.1">
    <property type="nucleotide sequence ID" value="NZ_JAGEOJ010000010.1"/>
</dbReference>
<keyword evidence="3" id="KW-1185">Reference proteome</keyword>
<proteinExistence type="predicted"/>
<comment type="caution">
    <text evidence="2">The sequence shown here is derived from an EMBL/GenBank/DDBJ whole genome shotgun (WGS) entry which is preliminary data.</text>
</comment>
<evidence type="ECO:0008006" key="4">
    <source>
        <dbReference type="Google" id="ProtNLM"/>
    </source>
</evidence>
<accession>A0A939PDQ1</accession>
<sequence length="100" mass="10760">MHLRRITALGAATVLSLATATALSTQPASADPGFCGVRAFGPKGSGAKWIYAVRNKCSKTHSFRIVLSAAGKQVCKPISPNDWEAWSLITLDKNWWVEAC</sequence>
<gene>
    <name evidence="2" type="ORF">J4573_24815</name>
</gene>
<protein>
    <recommendedName>
        <fullName evidence="4">Secreted protein</fullName>
    </recommendedName>
</protein>
<organism evidence="2 3">
    <name type="scientific">Actinomadura barringtoniae</name>
    <dbReference type="NCBI Taxonomy" id="1427535"/>
    <lineage>
        <taxon>Bacteria</taxon>
        <taxon>Bacillati</taxon>
        <taxon>Actinomycetota</taxon>
        <taxon>Actinomycetes</taxon>
        <taxon>Streptosporangiales</taxon>
        <taxon>Thermomonosporaceae</taxon>
        <taxon>Actinomadura</taxon>
    </lineage>
</organism>